<dbReference type="PROSITE" id="PS50206">
    <property type="entry name" value="RHODANESE_3"/>
    <property type="match status" value="1"/>
</dbReference>
<dbReference type="GO" id="GO:0008641">
    <property type="term" value="F:ubiquitin-like modifier activating enzyme activity"/>
    <property type="evidence" value="ECO:0007669"/>
    <property type="project" value="InterPro"/>
</dbReference>
<dbReference type="InterPro" id="IPR000594">
    <property type="entry name" value="ThiF_NAD_FAD-bd"/>
</dbReference>
<proteinExistence type="inferred from homology"/>
<dbReference type="GO" id="GO:0005829">
    <property type="term" value="C:cytosol"/>
    <property type="evidence" value="ECO:0007669"/>
    <property type="project" value="TreeGrafter"/>
</dbReference>
<dbReference type="InterPro" id="IPR035985">
    <property type="entry name" value="Ubiquitin-activating_enz"/>
</dbReference>
<dbReference type="CDD" id="cd00757">
    <property type="entry name" value="ThiF_MoeB_HesA_family"/>
    <property type="match status" value="1"/>
</dbReference>
<feature type="domain" description="Rhodanese" evidence="2">
    <location>
        <begin position="274"/>
        <end position="360"/>
    </location>
</feature>
<dbReference type="CDD" id="cd00158">
    <property type="entry name" value="RHOD"/>
    <property type="match status" value="1"/>
</dbReference>
<protein>
    <submittedName>
        <fullName evidence="3">HesA/MoeB/ThiF family protein</fullName>
    </submittedName>
</protein>
<dbReference type="AlphaFoldDB" id="A0AAP6JJN4"/>
<reference evidence="3 4" key="1">
    <citation type="submission" date="2023-12" db="EMBL/GenBank/DDBJ databases">
        <title>Whole-genome sequencing of halo(alkali)philic microorganisms from hypersaline lakes.</title>
        <authorList>
            <person name="Sorokin D.Y."/>
            <person name="Merkel A.Y."/>
            <person name="Messina E."/>
            <person name="Yakimov M."/>
        </authorList>
    </citation>
    <scope>NUCLEOTIDE SEQUENCE [LARGE SCALE GENOMIC DNA]</scope>
    <source>
        <strain evidence="3 4">AB-CW1</strain>
    </source>
</reference>
<dbReference type="Pfam" id="PF00899">
    <property type="entry name" value="ThiF"/>
    <property type="match status" value="1"/>
</dbReference>
<evidence type="ECO:0000313" key="3">
    <source>
        <dbReference type="EMBL" id="MEA5446859.1"/>
    </source>
</evidence>
<dbReference type="Proteomes" id="UP001302316">
    <property type="component" value="Unassembled WGS sequence"/>
</dbReference>
<dbReference type="SUPFAM" id="SSF69572">
    <property type="entry name" value="Activating enzymes of the ubiquitin-like proteins"/>
    <property type="match status" value="1"/>
</dbReference>
<dbReference type="Gene3D" id="3.40.250.10">
    <property type="entry name" value="Rhodanese-like domain"/>
    <property type="match status" value="1"/>
</dbReference>
<dbReference type="InterPro" id="IPR045886">
    <property type="entry name" value="ThiF/MoeB/HesA"/>
</dbReference>
<comment type="caution">
    <text evidence="3">The sequence shown here is derived from an EMBL/GenBank/DDBJ whole genome shotgun (WGS) entry which is preliminary data.</text>
</comment>
<dbReference type="EMBL" id="JAYGII010000069">
    <property type="protein sequence ID" value="MEA5446859.1"/>
    <property type="molecule type" value="Genomic_DNA"/>
</dbReference>
<dbReference type="Gene3D" id="3.40.50.720">
    <property type="entry name" value="NAD(P)-binding Rossmann-like Domain"/>
    <property type="match status" value="1"/>
</dbReference>
<dbReference type="GO" id="GO:0008146">
    <property type="term" value="F:sulfotransferase activity"/>
    <property type="evidence" value="ECO:0007669"/>
    <property type="project" value="TreeGrafter"/>
</dbReference>
<dbReference type="GO" id="GO:0004792">
    <property type="term" value="F:thiosulfate-cyanide sulfurtransferase activity"/>
    <property type="evidence" value="ECO:0007669"/>
    <property type="project" value="TreeGrafter"/>
</dbReference>
<dbReference type="PANTHER" id="PTHR10953:SF102">
    <property type="entry name" value="ADENYLYLTRANSFERASE AND SULFURTRANSFERASE MOCS3"/>
    <property type="match status" value="1"/>
</dbReference>
<gene>
    <name evidence="3" type="ORF">VCB98_13610</name>
</gene>
<organism evidence="3 4">
    <name type="scientific">Natronospira elongata</name>
    <dbReference type="NCBI Taxonomy" id="3110268"/>
    <lineage>
        <taxon>Bacteria</taxon>
        <taxon>Pseudomonadati</taxon>
        <taxon>Pseudomonadota</taxon>
        <taxon>Gammaproteobacteria</taxon>
        <taxon>Natronospirales</taxon>
        <taxon>Natronospiraceae</taxon>
        <taxon>Natronospira</taxon>
    </lineage>
</organism>
<dbReference type="InterPro" id="IPR001763">
    <property type="entry name" value="Rhodanese-like_dom"/>
</dbReference>
<dbReference type="RefSeq" id="WP_346053447.1">
    <property type="nucleotide sequence ID" value="NZ_JAYGII010000069.1"/>
</dbReference>
<sequence length="363" mass="39316">MTDLARYDRQMVLPEVGEAGQRRLAQARVLCIGAGGLGSAVLPYLAGAGIGRLTVIDDDRVEASNLQRQVLFREADQQRPKVEAAVDALRALNSGIEIVGENGRLDRDNVQRLFEDHDVIVDGSDNFDTKFLAADAAVKFGVPLVYGSVTGFEAQVTVFDPDHGPCLRCLFPSPPTSWVPNCAEAGVLGPLVGMAGSLQAMQVIQLIVSQALPGRLEPLIGRLWTLDARSMDSHCLRIRKRPDCGLCSLDPAAVELPRPSRDPGQDIAPNEASQLDDALFLDIREPDEWAAGHIPGAENLPLSRLLEGERPARLGERPCVVYCTRGTRGETAARLLAEEGHPRIHNLLGGLAAWPGPRRQTDR</sequence>
<dbReference type="FunFam" id="3.40.50.720:FF:000080">
    <property type="entry name" value="Thiazole biosynthesis adenylyltransferase ThiF"/>
    <property type="match status" value="1"/>
</dbReference>
<dbReference type="PANTHER" id="PTHR10953">
    <property type="entry name" value="UBIQUITIN-ACTIVATING ENZYME E1"/>
    <property type="match status" value="1"/>
</dbReference>
<name>A0AAP6JJN4_9GAMM</name>
<evidence type="ECO:0000259" key="2">
    <source>
        <dbReference type="PROSITE" id="PS50206"/>
    </source>
</evidence>
<dbReference type="SMART" id="SM00450">
    <property type="entry name" value="RHOD"/>
    <property type="match status" value="1"/>
</dbReference>
<dbReference type="InterPro" id="IPR036873">
    <property type="entry name" value="Rhodanese-like_dom_sf"/>
</dbReference>
<dbReference type="GO" id="GO:0016779">
    <property type="term" value="F:nucleotidyltransferase activity"/>
    <property type="evidence" value="ECO:0007669"/>
    <property type="project" value="TreeGrafter"/>
</dbReference>
<keyword evidence="4" id="KW-1185">Reference proteome</keyword>
<dbReference type="Pfam" id="PF00581">
    <property type="entry name" value="Rhodanese"/>
    <property type="match status" value="1"/>
</dbReference>
<evidence type="ECO:0000256" key="1">
    <source>
        <dbReference type="ARBA" id="ARBA00009919"/>
    </source>
</evidence>
<accession>A0AAP6JJN4</accession>
<evidence type="ECO:0000313" key="4">
    <source>
        <dbReference type="Proteomes" id="UP001302316"/>
    </source>
</evidence>
<comment type="similarity">
    <text evidence="1">Belongs to the HesA/MoeB/ThiF family.</text>
</comment>
<dbReference type="SUPFAM" id="SSF52821">
    <property type="entry name" value="Rhodanese/Cell cycle control phosphatase"/>
    <property type="match status" value="1"/>
</dbReference>